<dbReference type="Pfam" id="PF13843">
    <property type="entry name" value="DDE_Tnp_1_7"/>
    <property type="match status" value="1"/>
</dbReference>
<dbReference type="AlphaFoldDB" id="A0A6G0VUE7"/>
<evidence type="ECO:0000256" key="1">
    <source>
        <dbReference type="SAM" id="MobiDB-lite"/>
    </source>
</evidence>
<feature type="region of interest" description="Disordered" evidence="1">
    <location>
        <begin position="1"/>
        <end position="48"/>
    </location>
</feature>
<evidence type="ECO:0000313" key="4">
    <source>
        <dbReference type="Proteomes" id="UP000478052"/>
    </source>
</evidence>
<dbReference type="OrthoDB" id="123207at2759"/>
<accession>A0A6G0VUE7</accession>
<feature type="domain" description="PiggyBac transposable element-derived protein" evidence="2">
    <location>
        <begin position="208"/>
        <end position="573"/>
    </location>
</feature>
<feature type="compositionally biased region" description="Low complexity" evidence="1">
    <location>
        <begin position="115"/>
        <end position="133"/>
    </location>
</feature>
<dbReference type="EMBL" id="VUJU01011783">
    <property type="protein sequence ID" value="KAF0709961.1"/>
    <property type="molecule type" value="Genomic_DNA"/>
</dbReference>
<dbReference type="PANTHER" id="PTHR47272">
    <property type="entry name" value="DDE_TNP_1_7 DOMAIN-CONTAINING PROTEIN"/>
    <property type="match status" value="1"/>
</dbReference>
<evidence type="ECO:0000313" key="3">
    <source>
        <dbReference type="EMBL" id="KAF0709961.1"/>
    </source>
</evidence>
<organism evidence="3 4">
    <name type="scientific">Aphis craccivora</name>
    <name type="common">Cowpea aphid</name>
    <dbReference type="NCBI Taxonomy" id="307492"/>
    <lineage>
        <taxon>Eukaryota</taxon>
        <taxon>Metazoa</taxon>
        <taxon>Ecdysozoa</taxon>
        <taxon>Arthropoda</taxon>
        <taxon>Hexapoda</taxon>
        <taxon>Insecta</taxon>
        <taxon>Pterygota</taxon>
        <taxon>Neoptera</taxon>
        <taxon>Paraneoptera</taxon>
        <taxon>Hemiptera</taxon>
        <taxon>Sternorrhyncha</taxon>
        <taxon>Aphidomorpha</taxon>
        <taxon>Aphidoidea</taxon>
        <taxon>Aphididae</taxon>
        <taxon>Aphidini</taxon>
        <taxon>Aphis</taxon>
        <taxon>Aphis</taxon>
    </lineage>
</organism>
<comment type="caution">
    <text evidence="3">The sequence shown here is derived from an EMBL/GenBank/DDBJ whole genome shotgun (WGS) entry which is preliminary data.</text>
</comment>
<feature type="compositionally biased region" description="Pro residues" evidence="1">
    <location>
        <begin position="147"/>
        <end position="159"/>
    </location>
</feature>
<dbReference type="InterPro" id="IPR029526">
    <property type="entry name" value="PGBD"/>
</dbReference>
<evidence type="ECO:0000259" key="2">
    <source>
        <dbReference type="Pfam" id="PF13843"/>
    </source>
</evidence>
<dbReference type="PANTHER" id="PTHR47272:SF1">
    <property type="entry name" value="PIGGYBAC TRANSPOSABLE ELEMENT-DERIVED PROTEIN 3-LIKE"/>
    <property type="match status" value="1"/>
</dbReference>
<gene>
    <name evidence="3" type="ORF">FWK35_00037879</name>
</gene>
<keyword evidence="4" id="KW-1185">Reference proteome</keyword>
<proteinExistence type="predicted"/>
<reference evidence="3 4" key="1">
    <citation type="submission" date="2019-08" db="EMBL/GenBank/DDBJ databases">
        <title>Whole genome of Aphis craccivora.</title>
        <authorList>
            <person name="Voronova N.V."/>
            <person name="Shulinski R.S."/>
            <person name="Bandarenka Y.V."/>
            <person name="Zhorov D.G."/>
            <person name="Warner D."/>
        </authorList>
    </citation>
    <scope>NUCLEOTIDE SEQUENCE [LARGE SCALE GENOMIC DNA]</scope>
    <source>
        <strain evidence="3">180601</strain>
        <tissue evidence="3">Whole Body</tissue>
    </source>
</reference>
<dbReference type="Proteomes" id="UP000478052">
    <property type="component" value="Unassembled WGS sequence"/>
</dbReference>
<name>A0A6G0VUE7_APHCR</name>
<protein>
    <submittedName>
        <fullName evidence="3">PiggyBac transposable element-derived protein 3-like</fullName>
    </submittedName>
</protein>
<feature type="region of interest" description="Disordered" evidence="1">
    <location>
        <begin position="107"/>
        <end position="163"/>
    </location>
</feature>
<sequence>MQRRRTQKILAMIPPESSGSSGNESSDEHVDYTSNYDSSSSSLSAKADENELDELLKDFELNPIDEATREFFDSIDENIIEEEISTTNFSPTFVSDISKPSTSGTFPLTETEFVSPQPSTSASMSSKSKQLSTRTSKRILNYNVRTPPIPLPSPQPSPLPEAQFVSPRSSRKYKIEHMQFKWKSEKQFNFGVEIPNYEFHTNNKEVLTPYVYFKRFFSDDIFDLIVQESNIYSFQKFGKSVNISSAELADFLAVQLWMGVNKLPAYTDYWSNLMGVPKVQDIMPLKKYQKILRSLHFQNNDEYDPNDRFYKIRPFLNKIRQNCLNQEEGNRYSIDEMMIPYKGTKAGSRRQYIKSKPKKWGFKFFIRAGINGQVFDILPYGGESTFTDIKFTDYENKYFGLGGKVILALASTIPRKPLSVIYYDNFFTSPELIYHLRKKYGILSLGTVQQNRLRNCPLLDEKKLKKKGRGSYSAKCDRKKKVMVVKWFDNKSVCLASSYVGVHPLSTTRRYNKTTKSRVDVSMPQIVKHYNSHMGGVDLADMLIAIYRTNMKTHKWYLNIFSQLLDVCVNNAWLQYRKDCVELKEKKVMRLKEFRINIAIALSSKNKPKVGRKSKEMCIPENIKIKKKIVPRPIDDVRLDRYDHMPIVGIKGRCRMCKTGQTTFSCDKCDSRLCITSTRNCFKTFHKQK</sequence>